<dbReference type="AlphaFoldDB" id="A0AAN6TIY4"/>
<keyword evidence="5" id="KW-1185">Reference proteome</keyword>
<gene>
    <name evidence="4" type="ORF">N656DRAFT_544259</name>
</gene>
<dbReference type="PROSITE" id="PS50294">
    <property type="entry name" value="WD_REPEATS_REGION"/>
    <property type="match status" value="1"/>
</dbReference>
<evidence type="ECO:0000313" key="4">
    <source>
        <dbReference type="EMBL" id="KAK4114745.1"/>
    </source>
</evidence>
<feature type="repeat" description="WD" evidence="3">
    <location>
        <begin position="448"/>
        <end position="474"/>
    </location>
</feature>
<dbReference type="Pfam" id="PF00400">
    <property type="entry name" value="WD40"/>
    <property type="match status" value="1"/>
</dbReference>
<dbReference type="InterPro" id="IPR001680">
    <property type="entry name" value="WD40_rpt"/>
</dbReference>
<dbReference type="InterPro" id="IPR019775">
    <property type="entry name" value="WD40_repeat_CS"/>
</dbReference>
<comment type="caution">
    <text evidence="4">The sequence shown here is derived from an EMBL/GenBank/DDBJ whole genome shotgun (WGS) entry which is preliminary data.</text>
</comment>
<dbReference type="SMART" id="SM00320">
    <property type="entry name" value="WD40"/>
    <property type="match status" value="3"/>
</dbReference>
<dbReference type="PANTHER" id="PTHR19848:SF8">
    <property type="entry name" value="F-BOX AND WD REPEAT DOMAIN CONTAINING 7"/>
    <property type="match status" value="1"/>
</dbReference>
<proteinExistence type="predicted"/>
<accession>A0AAN6TIY4</accession>
<name>A0AAN6TIY4_9PEZI</name>
<dbReference type="Gene3D" id="2.130.10.10">
    <property type="entry name" value="YVTN repeat-like/Quinoprotein amine dehydrogenase"/>
    <property type="match status" value="2"/>
</dbReference>
<dbReference type="SUPFAM" id="SSF82171">
    <property type="entry name" value="DPP6 N-terminal domain-like"/>
    <property type="match status" value="1"/>
</dbReference>
<protein>
    <submittedName>
        <fullName evidence="4">YVTN repeat-like/Quino protein amine dehydrogenase</fullName>
    </submittedName>
</protein>
<dbReference type="EMBL" id="MU853336">
    <property type="protein sequence ID" value="KAK4114745.1"/>
    <property type="molecule type" value="Genomic_DNA"/>
</dbReference>
<evidence type="ECO:0000256" key="3">
    <source>
        <dbReference type="PROSITE-ProRule" id="PRU00221"/>
    </source>
</evidence>
<evidence type="ECO:0000313" key="5">
    <source>
        <dbReference type="Proteomes" id="UP001302812"/>
    </source>
</evidence>
<evidence type="ECO:0000256" key="2">
    <source>
        <dbReference type="ARBA" id="ARBA00022737"/>
    </source>
</evidence>
<keyword evidence="1 3" id="KW-0853">WD repeat</keyword>
<dbReference type="GeneID" id="89934149"/>
<sequence>MDAISKLERNIYGFGLGYRHDMPPPHPDPLAPLRYSCLMWADHLLSQGVMPLLYDVPYEFLTGSFLRWLESLSLMGDVRPITESIVKLLHGIKSQSGLNNRLVGFLKDAKAFVDGYEFFIKLAPLQIYSSVLVLSPITSEFSKAHWRERLPCIKAMTEPLDTSSTWCSYRNSKRVGEGKDWDGDTNLVLSPAGNKLVSRHNRHSYDWVNVYTTWTSDKEYKGVKSIIRLWDTATGKLLKVVDKCLGTDNYYPEKDPLVAFSPDSKMLAFVNESGIVVCDTATGENLHVLEAGDTDRRFWLWSLAFSPNSKMLVLSSYYLRDGCVTEVWDLTTCVRLRKLLPAWNIVAVISPNAKMVAAVRISTYEGDSESSAQLWNISTGEVRAVTTGQAVTSAIVFSPDETMFASVGLDTSVCDSLSRPSIVKVWDTVTGSCRCILRPNWKQSFHEIVFSPDSKTLASSEQDGTVRFWDLTTGGCRWSVKLPCSVENIVFSEDGRYLETNLGTISAIPAPDSSTTSGGQALPSCIYHKGDWIYRDGRELMWVPDRNWNVKVYGRTVMVGDRLSGLVTFIYID</sequence>
<dbReference type="Proteomes" id="UP001302812">
    <property type="component" value="Unassembled WGS sequence"/>
</dbReference>
<organism evidence="4 5">
    <name type="scientific">Canariomyces notabilis</name>
    <dbReference type="NCBI Taxonomy" id="2074819"/>
    <lineage>
        <taxon>Eukaryota</taxon>
        <taxon>Fungi</taxon>
        <taxon>Dikarya</taxon>
        <taxon>Ascomycota</taxon>
        <taxon>Pezizomycotina</taxon>
        <taxon>Sordariomycetes</taxon>
        <taxon>Sordariomycetidae</taxon>
        <taxon>Sordariales</taxon>
        <taxon>Chaetomiaceae</taxon>
        <taxon>Canariomyces</taxon>
    </lineage>
</organism>
<reference evidence="4" key="1">
    <citation type="journal article" date="2023" name="Mol. Phylogenet. Evol.">
        <title>Genome-scale phylogeny and comparative genomics of the fungal order Sordariales.</title>
        <authorList>
            <person name="Hensen N."/>
            <person name="Bonometti L."/>
            <person name="Westerberg I."/>
            <person name="Brannstrom I.O."/>
            <person name="Guillou S."/>
            <person name="Cros-Aarteil S."/>
            <person name="Calhoun S."/>
            <person name="Haridas S."/>
            <person name="Kuo A."/>
            <person name="Mondo S."/>
            <person name="Pangilinan J."/>
            <person name="Riley R."/>
            <person name="LaButti K."/>
            <person name="Andreopoulos B."/>
            <person name="Lipzen A."/>
            <person name="Chen C."/>
            <person name="Yan M."/>
            <person name="Daum C."/>
            <person name="Ng V."/>
            <person name="Clum A."/>
            <person name="Steindorff A."/>
            <person name="Ohm R.A."/>
            <person name="Martin F."/>
            <person name="Silar P."/>
            <person name="Natvig D.O."/>
            <person name="Lalanne C."/>
            <person name="Gautier V."/>
            <person name="Ament-Velasquez S.L."/>
            <person name="Kruys A."/>
            <person name="Hutchinson M.I."/>
            <person name="Powell A.J."/>
            <person name="Barry K."/>
            <person name="Miller A.N."/>
            <person name="Grigoriev I.V."/>
            <person name="Debuchy R."/>
            <person name="Gladieux P."/>
            <person name="Hiltunen Thoren M."/>
            <person name="Johannesson H."/>
        </authorList>
    </citation>
    <scope>NUCLEOTIDE SEQUENCE</scope>
    <source>
        <strain evidence="4">CBS 508.74</strain>
    </source>
</reference>
<keyword evidence="2" id="KW-0677">Repeat</keyword>
<dbReference type="PROSITE" id="PS50082">
    <property type="entry name" value="WD_REPEATS_2"/>
    <property type="match status" value="1"/>
</dbReference>
<dbReference type="InterPro" id="IPR015943">
    <property type="entry name" value="WD40/YVTN_repeat-like_dom_sf"/>
</dbReference>
<dbReference type="RefSeq" id="XP_064672315.1">
    <property type="nucleotide sequence ID" value="XM_064810025.1"/>
</dbReference>
<dbReference type="PROSITE" id="PS00678">
    <property type="entry name" value="WD_REPEATS_1"/>
    <property type="match status" value="1"/>
</dbReference>
<reference evidence="4" key="2">
    <citation type="submission" date="2023-05" db="EMBL/GenBank/DDBJ databases">
        <authorList>
            <consortium name="Lawrence Berkeley National Laboratory"/>
            <person name="Steindorff A."/>
            <person name="Hensen N."/>
            <person name="Bonometti L."/>
            <person name="Westerberg I."/>
            <person name="Brannstrom I.O."/>
            <person name="Guillou S."/>
            <person name="Cros-Aarteil S."/>
            <person name="Calhoun S."/>
            <person name="Haridas S."/>
            <person name="Kuo A."/>
            <person name="Mondo S."/>
            <person name="Pangilinan J."/>
            <person name="Riley R."/>
            <person name="Labutti K."/>
            <person name="Andreopoulos B."/>
            <person name="Lipzen A."/>
            <person name="Chen C."/>
            <person name="Yanf M."/>
            <person name="Daum C."/>
            <person name="Ng V."/>
            <person name="Clum A."/>
            <person name="Ohm R."/>
            <person name="Martin F."/>
            <person name="Silar P."/>
            <person name="Natvig D."/>
            <person name="Lalanne C."/>
            <person name="Gautier V."/>
            <person name="Ament-Velasquez S.L."/>
            <person name="Kruys A."/>
            <person name="Hutchinson M.I."/>
            <person name="Powell A.J."/>
            <person name="Barry K."/>
            <person name="Miller A.N."/>
            <person name="Grigoriev I.V."/>
            <person name="Debuchy R."/>
            <person name="Gladieux P."/>
            <person name="Thoren M.H."/>
            <person name="Johannesson H."/>
        </authorList>
    </citation>
    <scope>NUCLEOTIDE SEQUENCE</scope>
    <source>
        <strain evidence="4">CBS 508.74</strain>
    </source>
</reference>
<evidence type="ECO:0000256" key="1">
    <source>
        <dbReference type="ARBA" id="ARBA00022574"/>
    </source>
</evidence>
<dbReference type="PANTHER" id="PTHR19848">
    <property type="entry name" value="WD40 REPEAT PROTEIN"/>
    <property type="match status" value="1"/>
</dbReference>